<organism evidence="1 2">
    <name type="scientific">Cichorium intybus</name>
    <name type="common">Chicory</name>
    <dbReference type="NCBI Taxonomy" id="13427"/>
    <lineage>
        <taxon>Eukaryota</taxon>
        <taxon>Viridiplantae</taxon>
        <taxon>Streptophyta</taxon>
        <taxon>Embryophyta</taxon>
        <taxon>Tracheophyta</taxon>
        <taxon>Spermatophyta</taxon>
        <taxon>Magnoliopsida</taxon>
        <taxon>eudicotyledons</taxon>
        <taxon>Gunneridae</taxon>
        <taxon>Pentapetalae</taxon>
        <taxon>asterids</taxon>
        <taxon>campanulids</taxon>
        <taxon>Asterales</taxon>
        <taxon>Asteraceae</taxon>
        <taxon>Cichorioideae</taxon>
        <taxon>Cichorieae</taxon>
        <taxon>Cichoriinae</taxon>
        <taxon>Cichorium</taxon>
    </lineage>
</organism>
<evidence type="ECO:0000313" key="1">
    <source>
        <dbReference type="EMBL" id="KAI3708986.1"/>
    </source>
</evidence>
<dbReference type="EMBL" id="CM042015">
    <property type="protein sequence ID" value="KAI3708986.1"/>
    <property type="molecule type" value="Genomic_DNA"/>
</dbReference>
<dbReference type="Proteomes" id="UP001055811">
    <property type="component" value="Linkage Group LG07"/>
</dbReference>
<comment type="caution">
    <text evidence="1">The sequence shown here is derived from an EMBL/GenBank/DDBJ whole genome shotgun (WGS) entry which is preliminary data.</text>
</comment>
<accession>A0ACB9AHK7</accession>
<gene>
    <name evidence="1" type="ORF">L2E82_38637</name>
</gene>
<reference evidence="1 2" key="2">
    <citation type="journal article" date="2022" name="Mol. Ecol. Resour.">
        <title>The genomes of chicory, endive, great burdock and yacon provide insights into Asteraceae paleo-polyploidization history and plant inulin production.</title>
        <authorList>
            <person name="Fan W."/>
            <person name="Wang S."/>
            <person name="Wang H."/>
            <person name="Wang A."/>
            <person name="Jiang F."/>
            <person name="Liu H."/>
            <person name="Zhao H."/>
            <person name="Xu D."/>
            <person name="Zhang Y."/>
        </authorList>
    </citation>
    <scope>NUCLEOTIDE SEQUENCE [LARGE SCALE GENOMIC DNA]</scope>
    <source>
        <strain evidence="2">cv. Punajuju</strain>
        <tissue evidence="1">Leaves</tissue>
    </source>
</reference>
<name>A0ACB9AHK7_CICIN</name>
<proteinExistence type="predicted"/>
<protein>
    <submittedName>
        <fullName evidence="1">Uncharacterized protein</fullName>
    </submittedName>
</protein>
<evidence type="ECO:0000313" key="2">
    <source>
        <dbReference type="Proteomes" id="UP001055811"/>
    </source>
</evidence>
<sequence length="120" mass="13963">MKKLEVRKRVRPQLSRIEEETRRLLFVRIQVSYQPPPFQTSLYLIFMEVAESGGNRSSDKPFAIEIMQKRLLYAINEGHRPTQKCKFGPRCKFKHPKHKVAPLPALENTDSSELPVLETS</sequence>
<reference evidence="2" key="1">
    <citation type="journal article" date="2022" name="Mol. Ecol. Resour.">
        <title>The genomes of chicory, endive, great burdock and yacon provide insights into Asteraceae palaeo-polyploidization history and plant inulin production.</title>
        <authorList>
            <person name="Fan W."/>
            <person name="Wang S."/>
            <person name="Wang H."/>
            <person name="Wang A."/>
            <person name="Jiang F."/>
            <person name="Liu H."/>
            <person name="Zhao H."/>
            <person name="Xu D."/>
            <person name="Zhang Y."/>
        </authorList>
    </citation>
    <scope>NUCLEOTIDE SEQUENCE [LARGE SCALE GENOMIC DNA]</scope>
    <source>
        <strain evidence="2">cv. Punajuju</strain>
    </source>
</reference>
<keyword evidence="2" id="KW-1185">Reference proteome</keyword>